<dbReference type="AlphaFoldDB" id="A0A0C3HVY5"/>
<organism evidence="2 3">
    <name type="scientific">Oidiodendron maius (strain Zn)</name>
    <dbReference type="NCBI Taxonomy" id="913774"/>
    <lineage>
        <taxon>Eukaryota</taxon>
        <taxon>Fungi</taxon>
        <taxon>Dikarya</taxon>
        <taxon>Ascomycota</taxon>
        <taxon>Pezizomycotina</taxon>
        <taxon>Leotiomycetes</taxon>
        <taxon>Leotiomycetes incertae sedis</taxon>
        <taxon>Myxotrichaceae</taxon>
        <taxon>Oidiodendron</taxon>
    </lineage>
</organism>
<keyword evidence="3" id="KW-1185">Reference proteome</keyword>
<reference evidence="3" key="2">
    <citation type="submission" date="2015-01" db="EMBL/GenBank/DDBJ databases">
        <title>Evolutionary Origins and Diversification of the Mycorrhizal Mutualists.</title>
        <authorList>
            <consortium name="DOE Joint Genome Institute"/>
            <consortium name="Mycorrhizal Genomics Consortium"/>
            <person name="Kohler A."/>
            <person name="Kuo A."/>
            <person name="Nagy L.G."/>
            <person name="Floudas D."/>
            <person name="Copeland A."/>
            <person name="Barry K.W."/>
            <person name="Cichocki N."/>
            <person name="Veneault-Fourrey C."/>
            <person name="LaButti K."/>
            <person name="Lindquist E.A."/>
            <person name="Lipzen A."/>
            <person name="Lundell T."/>
            <person name="Morin E."/>
            <person name="Murat C."/>
            <person name="Riley R."/>
            <person name="Ohm R."/>
            <person name="Sun H."/>
            <person name="Tunlid A."/>
            <person name="Henrissat B."/>
            <person name="Grigoriev I.V."/>
            <person name="Hibbett D.S."/>
            <person name="Martin F."/>
        </authorList>
    </citation>
    <scope>NUCLEOTIDE SEQUENCE [LARGE SCALE GENOMIC DNA]</scope>
    <source>
        <strain evidence="3">Zn</strain>
    </source>
</reference>
<dbReference type="OrthoDB" id="270970at2759"/>
<feature type="region of interest" description="Disordered" evidence="1">
    <location>
        <begin position="1"/>
        <end position="83"/>
    </location>
</feature>
<dbReference type="EMBL" id="KN832871">
    <property type="protein sequence ID" value="KIN06407.1"/>
    <property type="molecule type" value="Genomic_DNA"/>
</dbReference>
<sequence>MSAQPAPHSSPLAPITPYQNNAHTPRSLPRANASDYPNENFAPQAYGSSPGYRGSTGPPPIPAKVPINQQQGPPPPANLTGGDPWALLEEMKSIDLGSGRARRRY</sequence>
<reference evidence="2 3" key="1">
    <citation type="submission" date="2014-04" db="EMBL/GenBank/DDBJ databases">
        <authorList>
            <consortium name="DOE Joint Genome Institute"/>
            <person name="Kuo A."/>
            <person name="Martino E."/>
            <person name="Perotto S."/>
            <person name="Kohler A."/>
            <person name="Nagy L.G."/>
            <person name="Floudas D."/>
            <person name="Copeland A."/>
            <person name="Barry K.W."/>
            <person name="Cichocki N."/>
            <person name="Veneault-Fourrey C."/>
            <person name="LaButti K."/>
            <person name="Lindquist E.A."/>
            <person name="Lipzen A."/>
            <person name="Lundell T."/>
            <person name="Morin E."/>
            <person name="Murat C."/>
            <person name="Sun H."/>
            <person name="Tunlid A."/>
            <person name="Henrissat B."/>
            <person name="Grigoriev I.V."/>
            <person name="Hibbett D.S."/>
            <person name="Martin F."/>
            <person name="Nordberg H.P."/>
            <person name="Cantor M.N."/>
            <person name="Hua S.X."/>
        </authorList>
    </citation>
    <scope>NUCLEOTIDE SEQUENCE [LARGE SCALE GENOMIC DNA]</scope>
    <source>
        <strain evidence="2 3">Zn</strain>
    </source>
</reference>
<dbReference type="HOGENOM" id="CLU_2237345_0_0_1"/>
<proteinExistence type="predicted"/>
<evidence type="ECO:0000313" key="3">
    <source>
        <dbReference type="Proteomes" id="UP000054321"/>
    </source>
</evidence>
<dbReference type="InParanoid" id="A0A0C3HVY5"/>
<protein>
    <submittedName>
        <fullName evidence="2">Uncharacterized protein</fullName>
    </submittedName>
</protein>
<evidence type="ECO:0000256" key="1">
    <source>
        <dbReference type="SAM" id="MobiDB-lite"/>
    </source>
</evidence>
<dbReference type="Proteomes" id="UP000054321">
    <property type="component" value="Unassembled WGS sequence"/>
</dbReference>
<accession>A0A0C3HVY5</accession>
<name>A0A0C3HVY5_OIDMZ</name>
<dbReference type="STRING" id="913774.A0A0C3HVY5"/>
<gene>
    <name evidence="2" type="ORF">OIDMADRAFT_17301</name>
</gene>
<evidence type="ECO:0000313" key="2">
    <source>
        <dbReference type="EMBL" id="KIN06407.1"/>
    </source>
</evidence>